<feature type="compositionally biased region" description="Basic and acidic residues" evidence="1">
    <location>
        <begin position="260"/>
        <end position="269"/>
    </location>
</feature>
<gene>
    <name evidence="3" type="ORF">M407DRAFT_118219</name>
    <name evidence="2" type="ORF">M407DRAFT_199735</name>
</gene>
<evidence type="ECO:0000256" key="1">
    <source>
        <dbReference type="SAM" id="MobiDB-lite"/>
    </source>
</evidence>
<reference evidence="2 4" key="1">
    <citation type="submission" date="2014-04" db="EMBL/GenBank/DDBJ databases">
        <authorList>
            <consortium name="DOE Joint Genome Institute"/>
            <person name="Kuo A."/>
            <person name="Girlanda M."/>
            <person name="Perotto S."/>
            <person name="Kohler A."/>
            <person name="Nagy L.G."/>
            <person name="Floudas D."/>
            <person name="Copeland A."/>
            <person name="Barry K.W."/>
            <person name="Cichocki N."/>
            <person name="Veneault-Fourrey C."/>
            <person name="LaButti K."/>
            <person name="Lindquist E.A."/>
            <person name="Lipzen A."/>
            <person name="Lundell T."/>
            <person name="Morin E."/>
            <person name="Murat C."/>
            <person name="Sun H."/>
            <person name="Tunlid A."/>
            <person name="Henrissat B."/>
            <person name="Grigoriev I.V."/>
            <person name="Hibbett D.S."/>
            <person name="Martin F."/>
            <person name="Nordberg H.P."/>
            <person name="Cantor M.N."/>
            <person name="Hua S.X."/>
        </authorList>
    </citation>
    <scope>NUCLEOTIDE SEQUENCE [LARGE SCALE GENOMIC DNA]</scope>
    <source>
        <strain evidence="2 4">MUT 4182</strain>
    </source>
</reference>
<dbReference type="InterPro" id="IPR027796">
    <property type="entry name" value="OTT_1508_deam-like"/>
</dbReference>
<reference evidence="4" key="2">
    <citation type="submission" date="2015-01" db="EMBL/GenBank/DDBJ databases">
        <title>Evolutionary Origins and Diversification of the Mycorrhizal Mutualists.</title>
        <authorList>
            <consortium name="DOE Joint Genome Institute"/>
            <consortium name="Mycorrhizal Genomics Consortium"/>
            <person name="Kohler A."/>
            <person name="Kuo A."/>
            <person name="Nagy L.G."/>
            <person name="Floudas D."/>
            <person name="Copeland A."/>
            <person name="Barry K.W."/>
            <person name="Cichocki N."/>
            <person name="Veneault-Fourrey C."/>
            <person name="LaButti K."/>
            <person name="Lindquist E.A."/>
            <person name="Lipzen A."/>
            <person name="Lundell T."/>
            <person name="Morin E."/>
            <person name="Murat C."/>
            <person name="Riley R."/>
            <person name="Ohm R."/>
            <person name="Sun H."/>
            <person name="Tunlid A."/>
            <person name="Henrissat B."/>
            <person name="Grigoriev I.V."/>
            <person name="Hibbett D.S."/>
            <person name="Martin F."/>
        </authorList>
    </citation>
    <scope>NUCLEOTIDE SEQUENCE [LARGE SCALE GENOMIC DNA]</scope>
    <source>
        <strain evidence="4">MUT 4182</strain>
    </source>
</reference>
<dbReference type="Pfam" id="PF14441">
    <property type="entry name" value="OTT_1508_deam"/>
    <property type="match status" value="1"/>
</dbReference>
<name>A0A0C3KZ73_9AGAM</name>
<evidence type="ECO:0000313" key="4">
    <source>
        <dbReference type="Proteomes" id="UP000054248"/>
    </source>
</evidence>
<dbReference type="STRING" id="1051891.A0A0C3KZ73"/>
<dbReference type="AlphaFoldDB" id="A0A0C3KZ73"/>
<evidence type="ECO:0000313" key="3">
    <source>
        <dbReference type="EMBL" id="KIO31951.1"/>
    </source>
</evidence>
<organism evidence="2 4">
    <name type="scientific">Tulasnella calospora MUT 4182</name>
    <dbReference type="NCBI Taxonomy" id="1051891"/>
    <lineage>
        <taxon>Eukaryota</taxon>
        <taxon>Fungi</taxon>
        <taxon>Dikarya</taxon>
        <taxon>Basidiomycota</taxon>
        <taxon>Agaricomycotina</taxon>
        <taxon>Agaricomycetes</taxon>
        <taxon>Cantharellales</taxon>
        <taxon>Tulasnellaceae</taxon>
        <taxon>Tulasnella</taxon>
    </lineage>
</organism>
<reference evidence="2" key="3">
    <citation type="submission" date="2015-02" db="EMBL/GenBank/DDBJ databases">
        <title>Evolutionary Origins and Diversification of the Mycorrhizal Mutualists.</title>
        <authorList>
            <consortium name="DOE Joint Genome Institute"/>
            <consortium name="Mycorrhizal Genomics Consortium"/>
            <person name="Kohler A."/>
            <person name="Kuo A."/>
            <person name="Nagy L.G."/>
            <person name="Floudas D."/>
            <person name="Copeland A."/>
            <person name="Barry K.W."/>
            <person name="Cichocki N."/>
            <person name="Veneault-Fourrey C."/>
            <person name="LaButti K."/>
            <person name="Lindquist E.A."/>
            <person name="Lipzen A."/>
            <person name="Lundell T."/>
            <person name="Morin E."/>
            <person name="Murat C."/>
            <person name="Riley R."/>
            <person name="Ohm R."/>
            <person name="Sun H."/>
            <person name="Tunlid A."/>
            <person name="Henrissat B."/>
            <person name="Grigoriev I.V."/>
            <person name="Hibbett D.S."/>
            <person name="Martin F."/>
        </authorList>
    </citation>
    <scope>NUCLEOTIDE SEQUENCE</scope>
    <source>
        <strain evidence="2">MUT 4182</strain>
    </source>
</reference>
<sequence length="523" mass="58850">MYGVEATQSRQDAAQILISYIVCFAIRKMRRRLNTKINETMLPYIDLLTSSNISKEDFFSKRTNVKVKLPQKLENADESWLKTSLQMASEDTEVAMVQKDKNRSHLRLAGDQEWRLWEWFKTALGRLKRLTLALEKVVNREMSISDWLTVRKIPSEIFKTLKLLHLYTNNSPTFWTIMEQREELISSVSRHLDGGLKTERGLHNSPPTPAPPQEDGDADVESSDAETDYSVWRDTQLEDDEVRSGAQTPEARGLSNFAAPDHKQHEEPGRGLSSSIREIRRWLVLLTEWYQAIEYLCNPSVATSFLNKSLTIHVELAPPLLAPDRQASLRSTVDSLLFETGSDKGLELIIARAQAKFPNHNRKAGDAISVLLNASSTNDETLRDWETKFKGTSVHCEALLACSVKAKNATNMSIGISKRCCFCCAAMLQHLGFKDKHIGRHGKVYPWSPPLGADVETKEAVLRSLKDQLVNCLQTEYEGHRTGDSGPISSKGSPKDLGDIPAMYDFGVPSEEFMDIVDKLVGV</sequence>
<proteinExistence type="predicted"/>
<keyword evidence="4" id="KW-1185">Reference proteome</keyword>
<dbReference type="Proteomes" id="UP000054248">
    <property type="component" value="Unassembled WGS sequence"/>
</dbReference>
<dbReference type="OrthoDB" id="3224690at2759"/>
<dbReference type="HOGENOM" id="CLU_028631_0_0_1"/>
<evidence type="ECO:0000313" key="2">
    <source>
        <dbReference type="EMBL" id="KIO26683.1"/>
    </source>
</evidence>
<feature type="compositionally biased region" description="Acidic residues" evidence="1">
    <location>
        <begin position="214"/>
        <end position="227"/>
    </location>
</feature>
<dbReference type="EMBL" id="KN822958">
    <property type="protein sequence ID" value="KIO31951.1"/>
    <property type="molecule type" value="Genomic_DNA"/>
</dbReference>
<feature type="region of interest" description="Disordered" evidence="1">
    <location>
        <begin position="195"/>
        <end position="271"/>
    </location>
</feature>
<dbReference type="EMBL" id="KN823021">
    <property type="protein sequence ID" value="KIO26683.1"/>
    <property type="molecule type" value="Genomic_DNA"/>
</dbReference>
<protein>
    <submittedName>
        <fullName evidence="2">Uncharacterized protein</fullName>
    </submittedName>
</protein>
<accession>A0A0C3KZ73</accession>